<dbReference type="GO" id="GO:0009306">
    <property type="term" value="P:protein secretion"/>
    <property type="evidence" value="ECO:0007669"/>
    <property type="project" value="InterPro"/>
</dbReference>
<sequence>MTADQQHNLRVLTDHLRDLSNSQDKAADQILGANRAVGDTARRVSDSHGLVCSITSIALSTADTVRKEAGSTMEKVSRELSEKLTTAASNYENTDYLAGRKIDQTANM</sequence>
<protein>
    <submittedName>
        <fullName evidence="1">Excreted virulence factor EspC, type VII ESX diderm</fullName>
    </submittedName>
</protein>
<name>A0A1G4WTE6_9MYCO</name>
<evidence type="ECO:0000313" key="1">
    <source>
        <dbReference type="EMBL" id="SCX29121.1"/>
    </source>
</evidence>
<dbReference type="EMBL" id="FMUB01000010">
    <property type="protein sequence ID" value="SCX29121.1"/>
    <property type="molecule type" value="Genomic_DNA"/>
</dbReference>
<dbReference type="Proteomes" id="UP000199707">
    <property type="component" value="Unassembled WGS sequence"/>
</dbReference>
<dbReference type="AlphaFoldDB" id="A0A1G4WTE6"/>
<reference evidence="2" key="1">
    <citation type="submission" date="2016-10" db="EMBL/GenBank/DDBJ databases">
        <authorList>
            <person name="Varghese N."/>
            <person name="Submissions S."/>
        </authorList>
    </citation>
    <scope>NUCLEOTIDE SEQUENCE [LARGE SCALE GENOMIC DNA]</scope>
    <source>
        <strain evidence="2">UNC267MFSha1.1M11</strain>
    </source>
</reference>
<dbReference type="RefSeq" id="WP_090362057.1">
    <property type="nucleotide sequence ID" value="NZ_FMUB01000010.1"/>
</dbReference>
<evidence type="ECO:0000313" key="2">
    <source>
        <dbReference type="Proteomes" id="UP000199707"/>
    </source>
</evidence>
<proteinExistence type="predicted"/>
<gene>
    <name evidence="1" type="ORF">SAMN02799620_04753</name>
</gene>
<accession>A0A1G4WTE6</accession>
<dbReference type="InterPro" id="IPR022536">
    <property type="entry name" value="EspC"/>
</dbReference>
<organism evidence="1 2">
    <name type="scientific">Mycolicibacterium fluoranthenivorans</name>
    <dbReference type="NCBI Taxonomy" id="258505"/>
    <lineage>
        <taxon>Bacteria</taxon>
        <taxon>Bacillati</taxon>
        <taxon>Actinomycetota</taxon>
        <taxon>Actinomycetes</taxon>
        <taxon>Mycobacteriales</taxon>
        <taxon>Mycobacteriaceae</taxon>
        <taxon>Mycolicibacterium</taxon>
    </lineage>
</organism>
<dbReference type="Pfam" id="PF10824">
    <property type="entry name" value="T7SS_ESX_EspC"/>
    <property type="match status" value="1"/>
</dbReference>
<dbReference type="STRING" id="1502745.SAMN02799620_04753"/>